<keyword evidence="6 7" id="KW-0472">Membrane</keyword>
<dbReference type="GO" id="GO:0015847">
    <property type="term" value="P:putrescine transport"/>
    <property type="evidence" value="ECO:0007669"/>
    <property type="project" value="UniProtKB-ARBA"/>
</dbReference>
<protein>
    <recommendedName>
        <fullName evidence="7">Spermidine/putrescine import ATP-binding protein PotA</fullName>
        <ecNumber evidence="7">7.6.2.11</ecNumber>
    </recommendedName>
</protein>
<dbReference type="InterPro" id="IPR005893">
    <property type="entry name" value="PotA-like"/>
</dbReference>
<dbReference type="InterPro" id="IPR003593">
    <property type="entry name" value="AAA+_ATPase"/>
</dbReference>
<dbReference type="Gene3D" id="2.40.50.100">
    <property type="match status" value="1"/>
</dbReference>
<dbReference type="STRING" id="167879.CPS_2039"/>
<dbReference type="NCBIfam" id="TIGR01187">
    <property type="entry name" value="potA"/>
    <property type="match status" value="1"/>
</dbReference>
<name>Q483J9_COLP3</name>
<dbReference type="GO" id="GO:0043190">
    <property type="term" value="C:ATP-binding cassette (ABC) transporter complex"/>
    <property type="evidence" value="ECO:0007669"/>
    <property type="project" value="InterPro"/>
</dbReference>
<keyword evidence="1 7" id="KW-0813">Transport</keyword>
<dbReference type="PROSITE" id="PS50893">
    <property type="entry name" value="ABC_TRANSPORTER_2"/>
    <property type="match status" value="1"/>
</dbReference>
<gene>
    <name evidence="7 9" type="primary">potA</name>
    <name evidence="9" type="ordered locus">CPS_2039</name>
</gene>
<dbReference type="SUPFAM" id="SSF50331">
    <property type="entry name" value="MOP-like"/>
    <property type="match status" value="1"/>
</dbReference>
<comment type="subunit">
    <text evidence="7">The complex is composed of two ATP-binding proteins (PotA), two transmembrane proteins (PotB and PotC) and a solute-binding protein (PotD).</text>
</comment>
<evidence type="ECO:0000256" key="7">
    <source>
        <dbReference type="RuleBase" id="RU364083"/>
    </source>
</evidence>
<feature type="domain" description="ABC transporter" evidence="8">
    <location>
        <begin position="5"/>
        <end position="235"/>
    </location>
</feature>
<dbReference type="PANTHER" id="PTHR42781">
    <property type="entry name" value="SPERMIDINE/PUTRESCINE IMPORT ATP-BINDING PROTEIN POTA"/>
    <property type="match status" value="1"/>
</dbReference>
<dbReference type="Proteomes" id="UP000000547">
    <property type="component" value="Chromosome"/>
</dbReference>
<dbReference type="Gene3D" id="3.40.50.300">
    <property type="entry name" value="P-loop containing nucleotide triphosphate hydrolases"/>
    <property type="match status" value="1"/>
</dbReference>
<dbReference type="FunFam" id="3.40.50.300:FF:000133">
    <property type="entry name" value="Spermidine/putrescine import ATP-binding protein PotA"/>
    <property type="match status" value="1"/>
</dbReference>
<dbReference type="EMBL" id="CP000083">
    <property type="protein sequence ID" value="AAZ25005.1"/>
    <property type="molecule type" value="Genomic_DNA"/>
</dbReference>
<dbReference type="InterPro" id="IPR017871">
    <property type="entry name" value="ABC_transporter-like_CS"/>
</dbReference>
<reference evidence="9" key="1">
    <citation type="journal article" date="2005" name="Proc. Natl. Acad. Sci. U.S.A.">
        <title>The psychrophilic lifestyle as revealed by the genome sequence of Colwellia psychrerythraea 34H through genomic and proteomic analyses.</title>
        <authorList>
            <person name="Methe B.A."/>
            <person name="Nelson K.E."/>
            <person name="Deming J.W."/>
            <person name="Momen B."/>
            <person name="Melamud E."/>
            <person name="Zhang X."/>
            <person name="Moult J."/>
            <person name="Madupu R."/>
            <person name="Nelson W.C."/>
            <person name="Dodson R.J."/>
            <person name="Brinkac L.M."/>
            <person name="Daugherty S.C."/>
            <person name="Durkin A.S."/>
            <person name="DeBoy R.T."/>
            <person name="Kolonay J.F."/>
            <person name="Sullivan S.A."/>
            <person name="Zhou L."/>
            <person name="Davidsen T.M."/>
            <person name="Wu M."/>
            <person name="Huston A.L."/>
            <person name="Lewis M."/>
            <person name="Weaver B."/>
            <person name="Weidman J.F."/>
            <person name="Khouri H."/>
            <person name="Utterback T.R."/>
            <person name="Feldblyum T.V."/>
            <person name="Fraser C.M."/>
        </authorList>
    </citation>
    <scope>NUCLEOTIDE SEQUENCE [LARGE SCALE GENOMIC DNA]</scope>
    <source>
        <strain evidence="9">34H</strain>
    </source>
</reference>
<evidence type="ECO:0000256" key="2">
    <source>
        <dbReference type="ARBA" id="ARBA00022475"/>
    </source>
</evidence>
<comment type="similarity">
    <text evidence="7">Belongs to the ABC transporter superfamily. Spermidine/putrescine importer (TC 3.A.1.11.1) family.</text>
</comment>
<dbReference type="RefSeq" id="WP_011042861.1">
    <property type="nucleotide sequence ID" value="NC_003910.7"/>
</dbReference>
<dbReference type="EC" id="7.6.2.11" evidence="7"/>
<dbReference type="SUPFAM" id="SSF52540">
    <property type="entry name" value="P-loop containing nucleoside triphosphate hydrolases"/>
    <property type="match status" value="1"/>
</dbReference>
<dbReference type="Pfam" id="PF08402">
    <property type="entry name" value="TOBE_2"/>
    <property type="match status" value="1"/>
</dbReference>
<sequence length="356" mass="39729">MSHAISIKNVSKFYGDYRAIKDISFDIQDNEFFTLLGPSGCGKTTLLRMIAGFEIPSGGVIKLHGTDIQSLPAHQRRVNTVFQNYALFPHMTLAQNIGFGLQMLKWSKEKIAARVDEMLELVHMRSFASRMPSALSGGQQQRIALARALAPKPEVLLLDEPLSALDLKLRQSMRDELQQLQRDTGITFIFVTHDQEEALAMSDRICVLAEGTVQQISSPNEIYENPNNKFVADFIGETNFMPVTINSHDKATVSVTNPLGIELNVPNKGFSQGQEATMSLRPEKISINTPGLEVNLQGKIVHRTYMGGYTHYKVRTENATELRISKRNTISNDTEYNLDQQVAIGFSKASVRVLSQ</sequence>
<dbReference type="KEGG" id="cps:CPS_2039"/>
<dbReference type="HOGENOM" id="CLU_000604_1_1_6"/>
<keyword evidence="2 7" id="KW-1003">Cell membrane</keyword>
<dbReference type="InterPro" id="IPR050093">
    <property type="entry name" value="ABC_SmlMolc_Importer"/>
</dbReference>
<evidence type="ECO:0000256" key="5">
    <source>
        <dbReference type="ARBA" id="ARBA00022967"/>
    </source>
</evidence>
<proteinExistence type="inferred from homology"/>
<dbReference type="Pfam" id="PF00005">
    <property type="entry name" value="ABC_tran"/>
    <property type="match status" value="1"/>
</dbReference>
<comment type="function">
    <text evidence="7">Part of the ABC transporter complex PotABCD involved in spermidine/putrescine import. Responsible for energy coupling to the transport system.</text>
</comment>
<dbReference type="PROSITE" id="PS00211">
    <property type="entry name" value="ABC_TRANSPORTER_1"/>
    <property type="match status" value="1"/>
</dbReference>
<comment type="catalytic activity">
    <reaction evidence="7">
        <text>ATP + H2O + polyamine-[polyamine-binding protein]Side 1 = ADP + phosphate + polyamineSide 2 + [polyamine-binding protein]Side 1.</text>
        <dbReference type="EC" id="7.6.2.11"/>
    </reaction>
</comment>
<evidence type="ECO:0000256" key="1">
    <source>
        <dbReference type="ARBA" id="ARBA00022448"/>
    </source>
</evidence>
<evidence type="ECO:0000313" key="10">
    <source>
        <dbReference type="Proteomes" id="UP000000547"/>
    </source>
</evidence>
<dbReference type="InterPro" id="IPR008995">
    <property type="entry name" value="Mo/tungstate-bd_C_term_dom"/>
</dbReference>
<dbReference type="GO" id="GO:0015417">
    <property type="term" value="F:ABC-type polyamine transporter activity"/>
    <property type="evidence" value="ECO:0007669"/>
    <property type="project" value="UniProtKB-EC"/>
</dbReference>
<dbReference type="GO" id="GO:0016887">
    <property type="term" value="F:ATP hydrolysis activity"/>
    <property type="evidence" value="ECO:0007669"/>
    <property type="project" value="InterPro"/>
</dbReference>
<dbReference type="InterPro" id="IPR013611">
    <property type="entry name" value="Transp-assoc_OB_typ2"/>
</dbReference>
<accession>Q483J9</accession>
<evidence type="ECO:0000256" key="3">
    <source>
        <dbReference type="ARBA" id="ARBA00022741"/>
    </source>
</evidence>
<evidence type="ECO:0000313" key="9">
    <source>
        <dbReference type="EMBL" id="AAZ25005.1"/>
    </source>
</evidence>
<organism evidence="9 10">
    <name type="scientific">Colwellia psychrerythraea (strain 34H / ATCC BAA-681)</name>
    <name type="common">Vibrio psychroerythus</name>
    <dbReference type="NCBI Taxonomy" id="167879"/>
    <lineage>
        <taxon>Bacteria</taxon>
        <taxon>Pseudomonadati</taxon>
        <taxon>Pseudomonadota</taxon>
        <taxon>Gammaproteobacteria</taxon>
        <taxon>Alteromonadales</taxon>
        <taxon>Colwelliaceae</taxon>
        <taxon>Colwellia</taxon>
    </lineage>
</organism>
<dbReference type="PANTHER" id="PTHR42781:SF4">
    <property type="entry name" value="SPERMIDINE_PUTRESCINE IMPORT ATP-BINDING PROTEIN POTA"/>
    <property type="match status" value="1"/>
</dbReference>
<evidence type="ECO:0000256" key="4">
    <source>
        <dbReference type="ARBA" id="ARBA00022840"/>
    </source>
</evidence>
<keyword evidence="4 7" id="KW-0067">ATP-binding</keyword>
<dbReference type="AlphaFoldDB" id="Q483J9"/>
<dbReference type="SMART" id="SM00382">
    <property type="entry name" value="AAA"/>
    <property type="match status" value="1"/>
</dbReference>
<evidence type="ECO:0000256" key="6">
    <source>
        <dbReference type="ARBA" id="ARBA00023136"/>
    </source>
</evidence>
<keyword evidence="3 7" id="KW-0547">Nucleotide-binding</keyword>
<evidence type="ECO:0000259" key="8">
    <source>
        <dbReference type="PROSITE" id="PS50893"/>
    </source>
</evidence>
<dbReference type="InterPro" id="IPR003439">
    <property type="entry name" value="ABC_transporter-like_ATP-bd"/>
</dbReference>
<dbReference type="GO" id="GO:0005524">
    <property type="term" value="F:ATP binding"/>
    <property type="evidence" value="ECO:0007669"/>
    <property type="project" value="UniProtKB-KW"/>
</dbReference>
<dbReference type="InterPro" id="IPR027417">
    <property type="entry name" value="P-loop_NTPase"/>
</dbReference>
<keyword evidence="5 7" id="KW-1278">Translocase</keyword>